<dbReference type="GO" id="GO:0000122">
    <property type="term" value="P:negative regulation of transcription by RNA polymerase II"/>
    <property type="evidence" value="ECO:0007669"/>
    <property type="project" value="TreeGrafter"/>
</dbReference>
<dbReference type="InterPro" id="IPR001025">
    <property type="entry name" value="BAH_dom"/>
</dbReference>
<organism evidence="5">
    <name type="scientific">Chaetoceros debilis</name>
    <dbReference type="NCBI Taxonomy" id="122233"/>
    <lineage>
        <taxon>Eukaryota</taxon>
        <taxon>Sar</taxon>
        <taxon>Stramenopiles</taxon>
        <taxon>Ochrophyta</taxon>
        <taxon>Bacillariophyta</taxon>
        <taxon>Coscinodiscophyceae</taxon>
        <taxon>Chaetocerotophycidae</taxon>
        <taxon>Chaetocerotales</taxon>
        <taxon>Chaetocerotaceae</taxon>
        <taxon>Chaetoceros</taxon>
    </lineage>
</organism>
<evidence type="ECO:0000256" key="1">
    <source>
        <dbReference type="ARBA" id="ARBA00023242"/>
    </source>
</evidence>
<accession>A0A7S3QDG3</accession>
<reference evidence="5" key="1">
    <citation type="submission" date="2021-01" db="EMBL/GenBank/DDBJ databases">
        <authorList>
            <person name="Corre E."/>
            <person name="Pelletier E."/>
            <person name="Niang G."/>
            <person name="Scheremetjew M."/>
            <person name="Finn R."/>
            <person name="Kale V."/>
            <person name="Holt S."/>
            <person name="Cochrane G."/>
            <person name="Meng A."/>
            <person name="Brown T."/>
            <person name="Cohen L."/>
        </authorList>
    </citation>
    <scope>NUCLEOTIDE SEQUENCE</scope>
    <source>
        <strain evidence="5">MM31A-1</strain>
    </source>
</reference>
<gene>
    <name evidence="5" type="ORF">CDEB00056_LOCUS18316</name>
</gene>
<dbReference type="InterPro" id="IPR000949">
    <property type="entry name" value="ELM2_dom"/>
</dbReference>
<feature type="compositionally biased region" description="Basic and acidic residues" evidence="2">
    <location>
        <begin position="1"/>
        <end position="11"/>
    </location>
</feature>
<feature type="compositionally biased region" description="Polar residues" evidence="2">
    <location>
        <begin position="21"/>
        <end position="37"/>
    </location>
</feature>
<keyword evidence="1" id="KW-0539">Nucleus</keyword>
<dbReference type="AlphaFoldDB" id="A0A7S3QDG3"/>
<dbReference type="GO" id="GO:0003714">
    <property type="term" value="F:transcription corepressor activity"/>
    <property type="evidence" value="ECO:0007669"/>
    <property type="project" value="TreeGrafter"/>
</dbReference>
<feature type="compositionally biased region" description="Polar residues" evidence="2">
    <location>
        <begin position="593"/>
        <end position="611"/>
    </location>
</feature>
<dbReference type="GO" id="GO:0005654">
    <property type="term" value="C:nucleoplasm"/>
    <property type="evidence" value="ECO:0007669"/>
    <property type="project" value="TreeGrafter"/>
</dbReference>
<dbReference type="Gene3D" id="4.10.1240.50">
    <property type="match status" value="1"/>
</dbReference>
<evidence type="ECO:0008006" key="6">
    <source>
        <dbReference type="Google" id="ProtNLM"/>
    </source>
</evidence>
<feature type="compositionally biased region" description="Polar residues" evidence="2">
    <location>
        <begin position="374"/>
        <end position="388"/>
    </location>
</feature>
<dbReference type="EMBL" id="HBIO01023833">
    <property type="protein sequence ID" value="CAE0473463.1"/>
    <property type="molecule type" value="Transcribed_RNA"/>
</dbReference>
<evidence type="ECO:0000256" key="2">
    <source>
        <dbReference type="SAM" id="MobiDB-lite"/>
    </source>
</evidence>
<dbReference type="PROSITE" id="PS51038">
    <property type="entry name" value="BAH"/>
    <property type="match status" value="1"/>
</dbReference>
<feature type="domain" description="ELM2" evidence="4">
    <location>
        <begin position="391"/>
        <end position="505"/>
    </location>
</feature>
<feature type="region of interest" description="Disordered" evidence="2">
    <location>
        <begin position="312"/>
        <end position="388"/>
    </location>
</feature>
<feature type="compositionally biased region" description="Low complexity" evidence="2">
    <location>
        <begin position="63"/>
        <end position="75"/>
    </location>
</feature>
<evidence type="ECO:0000259" key="4">
    <source>
        <dbReference type="PROSITE" id="PS51156"/>
    </source>
</evidence>
<dbReference type="PROSITE" id="PS51156">
    <property type="entry name" value="ELM2"/>
    <property type="match status" value="1"/>
</dbReference>
<feature type="region of interest" description="Disordered" evidence="2">
    <location>
        <begin position="593"/>
        <end position="622"/>
    </location>
</feature>
<evidence type="ECO:0000259" key="3">
    <source>
        <dbReference type="PROSITE" id="PS51038"/>
    </source>
</evidence>
<dbReference type="Gene3D" id="2.30.30.490">
    <property type="match status" value="1"/>
</dbReference>
<dbReference type="InterPro" id="IPR040138">
    <property type="entry name" value="MIER/MTA"/>
</dbReference>
<proteinExistence type="predicted"/>
<feature type="region of interest" description="Disordered" evidence="2">
    <location>
        <begin position="1"/>
        <end position="75"/>
    </location>
</feature>
<sequence>MENSEKKEEPKRTRRHRTPVTLLQNEYDTIYSYSNNHKQGKAKSKTNLSNENDGDANSTDVCSSPSSKVKTASSSLSATTTNFQWVGKGHSKKGVNDRLHYRRLEIIVGGHPAVIQVGDDILVSSHELEEDELLDKTPTILKRSIGDTGGAVTTDSIGTKPENVAMNGLKPFIGKVEDFFEIVTKKHTKGSSHDVVKYSDKRKEKMRLRIKWYYKKEDIASLKGQFDGISRQEILSSLSPRDLLLGEIADENEISTILGKCSVVRCKPAAPSKEADNMRSSISKRSAGSFRCSYNISVQNSGAKQHKITIYPHDGPEFEDVSVPPTKRQRSEANFQDSDNETLDSQATESVQAEPLSMDDNLSAPEDCDDDSYINESTSKMPPTTEGSATQQIMVGEKHQAVISKLVTNKGFTSKRGISPTLVWKPNVLSGEEFDSFVVEIGKILKEYLKQSSIEITRSLPHNLSPKHLPSNFTCREFDMDAICKVLHDKSYNVSVAIKNVKDNPKRYLFLWTKEDKELYNTGFRRHFSTIRLISKGMGEAKNHKEVVDYHYRFKIPDQFKRYEDKKREQARRILECVDRHRLEEYLSQGSSQIASTNSGNVTKKSQSWSKTGGGSSSAVGEAESRRIGAKEFLVAMKDTIGIENYLILVNHLKGLHSRVMTIPQCREGFASVLEQNHPELMKRFDEYLPRKFRNK</sequence>
<feature type="compositionally biased region" description="Polar residues" evidence="2">
    <location>
        <begin position="332"/>
        <end position="351"/>
    </location>
</feature>
<dbReference type="InterPro" id="IPR043151">
    <property type="entry name" value="BAH_sf"/>
</dbReference>
<dbReference type="GO" id="GO:0003682">
    <property type="term" value="F:chromatin binding"/>
    <property type="evidence" value="ECO:0007669"/>
    <property type="project" value="InterPro"/>
</dbReference>
<dbReference type="Pfam" id="PF01448">
    <property type="entry name" value="ELM2"/>
    <property type="match status" value="1"/>
</dbReference>
<evidence type="ECO:0000313" key="5">
    <source>
        <dbReference type="EMBL" id="CAE0473463.1"/>
    </source>
</evidence>
<feature type="domain" description="BAH" evidence="3">
    <location>
        <begin position="149"/>
        <end position="307"/>
    </location>
</feature>
<protein>
    <recommendedName>
        <fullName evidence="6">BAH domain-containing protein</fullName>
    </recommendedName>
</protein>
<feature type="compositionally biased region" description="Polar residues" evidence="2">
    <location>
        <begin position="45"/>
        <end position="62"/>
    </location>
</feature>
<dbReference type="PANTHER" id="PTHR10865:SF28">
    <property type="entry name" value="ELM2 DOMAIN-CONTAINING PROTEIN"/>
    <property type="match status" value="1"/>
</dbReference>
<dbReference type="PANTHER" id="PTHR10865">
    <property type="entry name" value="METASTASIS-ASSOCIATED PROTEIN AND MESODERM INDUCTION EARLY RESPONSE PROTEIN"/>
    <property type="match status" value="1"/>
</dbReference>
<name>A0A7S3QDG3_9STRA</name>
<dbReference type="GO" id="GO:0042826">
    <property type="term" value="F:histone deacetylase binding"/>
    <property type="evidence" value="ECO:0007669"/>
    <property type="project" value="TreeGrafter"/>
</dbReference>